<dbReference type="UniPathway" id="UPA00196"/>
<reference evidence="9 10" key="1">
    <citation type="journal article" date="2018" name="BMC Genomics">
        <title>Comparative genome analyses reveal sequence features reflecting distinct modes of host-adaptation between dicot and monocot powdery mildew.</title>
        <authorList>
            <person name="Wu Y."/>
            <person name="Ma X."/>
            <person name="Pan Z."/>
            <person name="Kale S.D."/>
            <person name="Song Y."/>
            <person name="King H."/>
            <person name="Zhang Q."/>
            <person name="Presley C."/>
            <person name="Deng X."/>
            <person name="Wei C.I."/>
            <person name="Xiao S."/>
        </authorList>
    </citation>
    <scope>NUCLEOTIDE SEQUENCE [LARGE SCALE GENOMIC DNA]</scope>
    <source>
        <strain evidence="9">UMSG2</strain>
    </source>
</reference>
<evidence type="ECO:0000256" key="2">
    <source>
        <dbReference type="ARBA" id="ARBA00022676"/>
    </source>
</evidence>
<keyword evidence="6" id="KW-1133">Transmembrane helix</keyword>
<dbReference type="GO" id="GO:0006506">
    <property type="term" value="P:GPI anchor biosynthetic process"/>
    <property type="evidence" value="ECO:0007669"/>
    <property type="project" value="UniProtKB-UniPathway"/>
</dbReference>
<comment type="subcellular location">
    <subcellularLocation>
        <location evidence="1">Endoplasmic reticulum membrane</location>
        <topology evidence="1">Multi-pass membrane protein</topology>
    </subcellularLocation>
</comment>
<comment type="caution">
    <text evidence="9">The sequence shown here is derived from an EMBL/GenBank/DDBJ whole genome shotgun (WGS) entry which is preliminary data.</text>
</comment>
<gene>
    <name evidence="9" type="ORF">OnM2_106017</name>
</gene>
<protein>
    <submittedName>
        <fullName evidence="9">GPI mannosyltransferase 3</fullName>
    </submittedName>
</protein>
<dbReference type="InterPro" id="IPR005599">
    <property type="entry name" value="GPI_mannosylTrfase"/>
</dbReference>
<evidence type="ECO:0000256" key="3">
    <source>
        <dbReference type="ARBA" id="ARBA00022679"/>
    </source>
</evidence>
<dbReference type="GO" id="GO:0016757">
    <property type="term" value="F:glycosyltransferase activity"/>
    <property type="evidence" value="ECO:0007669"/>
    <property type="project" value="UniProtKB-KW"/>
</dbReference>
<evidence type="ECO:0000313" key="9">
    <source>
        <dbReference type="EMBL" id="RKF53298.1"/>
    </source>
</evidence>
<sequence>MNSPIQAKNPLVNKPKEKCSEPNTKSTFKLRPLITRQISNDDIWKFLVIFRCINAYFVQTFFQPDEFYQSLEPAWQMAFGTNSGAWITWARYLHSLGKTKTHKIRNGN</sequence>
<evidence type="ECO:0000256" key="8">
    <source>
        <dbReference type="SAM" id="MobiDB-lite"/>
    </source>
</evidence>
<dbReference type="AlphaFoldDB" id="A0A420H793"/>
<evidence type="ECO:0000256" key="6">
    <source>
        <dbReference type="ARBA" id="ARBA00022989"/>
    </source>
</evidence>
<organism evidence="9 10">
    <name type="scientific">Erysiphe neolycopersici</name>
    <dbReference type="NCBI Taxonomy" id="212602"/>
    <lineage>
        <taxon>Eukaryota</taxon>
        <taxon>Fungi</taxon>
        <taxon>Dikarya</taxon>
        <taxon>Ascomycota</taxon>
        <taxon>Pezizomycotina</taxon>
        <taxon>Leotiomycetes</taxon>
        <taxon>Erysiphales</taxon>
        <taxon>Erysiphaceae</taxon>
        <taxon>Erysiphe</taxon>
    </lineage>
</organism>
<dbReference type="Pfam" id="PF03901">
    <property type="entry name" value="Glyco_transf_22"/>
    <property type="match status" value="1"/>
</dbReference>
<dbReference type="STRING" id="212602.A0A420H793"/>
<evidence type="ECO:0000256" key="7">
    <source>
        <dbReference type="ARBA" id="ARBA00023136"/>
    </source>
</evidence>
<dbReference type="Proteomes" id="UP000286134">
    <property type="component" value="Unassembled WGS sequence"/>
</dbReference>
<feature type="region of interest" description="Disordered" evidence="8">
    <location>
        <begin position="1"/>
        <end position="24"/>
    </location>
</feature>
<keyword evidence="10" id="KW-1185">Reference proteome</keyword>
<evidence type="ECO:0000256" key="4">
    <source>
        <dbReference type="ARBA" id="ARBA00022692"/>
    </source>
</evidence>
<name>A0A420H793_9PEZI</name>
<dbReference type="OrthoDB" id="416834at2759"/>
<evidence type="ECO:0000256" key="5">
    <source>
        <dbReference type="ARBA" id="ARBA00022824"/>
    </source>
</evidence>
<dbReference type="GO" id="GO:0005789">
    <property type="term" value="C:endoplasmic reticulum membrane"/>
    <property type="evidence" value="ECO:0007669"/>
    <property type="project" value="UniProtKB-SubCell"/>
</dbReference>
<accession>A0A420H793</accession>
<dbReference type="EMBL" id="MCFK01010674">
    <property type="protein sequence ID" value="RKF53298.1"/>
    <property type="molecule type" value="Genomic_DNA"/>
</dbReference>
<evidence type="ECO:0000256" key="1">
    <source>
        <dbReference type="ARBA" id="ARBA00004477"/>
    </source>
</evidence>
<keyword evidence="7" id="KW-0472">Membrane</keyword>
<keyword evidence="4" id="KW-0812">Transmembrane</keyword>
<keyword evidence="3 9" id="KW-0808">Transferase</keyword>
<proteinExistence type="predicted"/>
<evidence type="ECO:0000313" key="10">
    <source>
        <dbReference type="Proteomes" id="UP000286134"/>
    </source>
</evidence>
<keyword evidence="2 9" id="KW-0328">Glycosyltransferase</keyword>
<keyword evidence="5" id="KW-0256">Endoplasmic reticulum</keyword>